<organism evidence="2 3">
    <name type="scientific">Metabacillus indicus</name>
    <name type="common">Bacillus indicus</name>
    <dbReference type="NCBI Taxonomy" id="246786"/>
    <lineage>
        <taxon>Bacteria</taxon>
        <taxon>Bacillati</taxon>
        <taxon>Bacillota</taxon>
        <taxon>Bacilli</taxon>
        <taxon>Bacillales</taxon>
        <taxon>Bacillaceae</taxon>
        <taxon>Metabacillus</taxon>
    </lineage>
</organism>
<dbReference type="Proteomes" id="UP000028549">
    <property type="component" value="Unassembled WGS sequence"/>
</dbReference>
<proteinExistence type="predicted"/>
<comment type="caution">
    <text evidence="2">The sequence shown here is derived from an EMBL/GenBank/DDBJ whole genome shotgun (WGS) entry which is preliminary data.</text>
</comment>
<protein>
    <submittedName>
        <fullName evidence="2">Uncharacterized protein</fullName>
    </submittedName>
</protein>
<dbReference type="RefSeq" id="WP_029285047.1">
    <property type="nucleotide sequence ID" value="NZ_JNVC02000001.1"/>
</dbReference>
<evidence type="ECO:0000256" key="1">
    <source>
        <dbReference type="SAM" id="MobiDB-lite"/>
    </source>
</evidence>
<dbReference type="AlphaFoldDB" id="A0A084H3H0"/>
<evidence type="ECO:0000313" key="3">
    <source>
        <dbReference type="Proteomes" id="UP000028549"/>
    </source>
</evidence>
<keyword evidence="3" id="KW-1185">Reference proteome</keyword>
<dbReference type="STRING" id="246786.GS18_0204190"/>
<feature type="compositionally biased region" description="Basic and acidic residues" evidence="1">
    <location>
        <begin position="1"/>
        <end position="22"/>
    </location>
</feature>
<reference evidence="2 3" key="1">
    <citation type="journal article" date="2005" name="Int. J. Syst. Evol. Microbiol.">
        <title>Bacillus cibi sp. nov., isolated from jeotgal, a traditional Korean fermented seafood.</title>
        <authorList>
            <person name="Yoon J.H."/>
            <person name="Lee C.H."/>
            <person name="Oh T.K."/>
        </authorList>
    </citation>
    <scope>NUCLEOTIDE SEQUENCE [LARGE SCALE GENOMIC DNA]</scope>
    <source>
        <strain evidence="2 3">DSM 16189</strain>
    </source>
</reference>
<accession>A0A084H3H0</accession>
<dbReference type="EMBL" id="JNVC02000001">
    <property type="protein sequence ID" value="KEZ54132.1"/>
    <property type="molecule type" value="Genomic_DNA"/>
</dbReference>
<name>A0A084H3H0_METID</name>
<feature type="region of interest" description="Disordered" evidence="1">
    <location>
        <begin position="1"/>
        <end position="31"/>
    </location>
</feature>
<sequence>MTVQRETSELRGQKKAAYDRSKNSSRPKRSKKDFILLHNEFLLKKILHAPDIKKRVFCPEYFALNAYSCILNTVKKKY</sequence>
<gene>
    <name evidence="2" type="ORF">GS18_0204190</name>
</gene>
<evidence type="ECO:0000313" key="2">
    <source>
        <dbReference type="EMBL" id="KEZ54132.1"/>
    </source>
</evidence>